<evidence type="ECO:0000256" key="1">
    <source>
        <dbReference type="SAM" id="MobiDB-lite"/>
    </source>
</evidence>
<dbReference type="AlphaFoldDB" id="A0AAD7CWI3"/>
<proteinExistence type="predicted"/>
<dbReference type="Proteomes" id="UP001221757">
    <property type="component" value="Unassembled WGS sequence"/>
</dbReference>
<dbReference type="EMBL" id="JARKIE010000202">
    <property type="protein sequence ID" value="KAJ7667329.1"/>
    <property type="molecule type" value="Genomic_DNA"/>
</dbReference>
<reference evidence="2" key="1">
    <citation type="submission" date="2023-03" db="EMBL/GenBank/DDBJ databases">
        <title>Massive genome expansion in bonnet fungi (Mycena s.s.) driven by repeated elements and novel gene families across ecological guilds.</title>
        <authorList>
            <consortium name="Lawrence Berkeley National Laboratory"/>
            <person name="Harder C.B."/>
            <person name="Miyauchi S."/>
            <person name="Viragh M."/>
            <person name="Kuo A."/>
            <person name="Thoen E."/>
            <person name="Andreopoulos B."/>
            <person name="Lu D."/>
            <person name="Skrede I."/>
            <person name="Drula E."/>
            <person name="Henrissat B."/>
            <person name="Morin E."/>
            <person name="Kohler A."/>
            <person name="Barry K."/>
            <person name="LaButti K."/>
            <person name="Morin E."/>
            <person name="Salamov A."/>
            <person name="Lipzen A."/>
            <person name="Mereny Z."/>
            <person name="Hegedus B."/>
            <person name="Baldrian P."/>
            <person name="Stursova M."/>
            <person name="Weitz H."/>
            <person name="Taylor A."/>
            <person name="Grigoriev I.V."/>
            <person name="Nagy L.G."/>
            <person name="Martin F."/>
            <person name="Kauserud H."/>
        </authorList>
    </citation>
    <scope>NUCLEOTIDE SEQUENCE</scope>
    <source>
        <strain evidence="2">CBHHK067</strain>
    </source>
</reference>
<evidence type="ECO:0000313" key="3">
    <source>
        <dbReference type="Proteomes" id="UP001221757"/>
    </source>
</evidence>
<protein>
    <submittedName>
        <fullName evidence="2">Uncharacterized protein</fullName>
    </submittedName>
</protein>
<evidence type="ECO:0000313" key="2">
    <source>
        <dbReference type="EMBL" id="KAJ7667329.1"/>
    </source>
</evidence>
<accession>A0AAD7CWI3</accession>
<feature type="region of interest" description="Disordered" evidence="1">
    <location>
        <begin position="153"/>
        <end position="178"/>
    </location>
</feature>
<comment type="caution">
    <text evidence="2">The sequence shown here is derived from an EMBL/GenBank/DDBJ whole genome shotgun (WGS) entry which is preliminary data.</text>
</comment>
<name>A0AAD7CWI3_MYCRO</name>
<gene>
    <name evidence="2" type="ORF">B0H17DRAFT_1142818</name>
</gene>
<keyword evidence="3" id="KW-1185">Reference proteome</keyword>
<sequence length="178" mass="19886">MPRERNGGGGIEEQVASCFPLRKEHLRHAHLHYGMACEWWFWSRMSHFGRANTLSHIGTQAVPMRDSETQTVRGSSSKSAHGARREMCCVDAKYSNAPLRPTSAPDGMLFSVSVHRSVSLGNMGMRLSNALIWDGFGWDPSGRDKYTRVFSPSRAQTPLRWHPTPDQPPRLPTAVAEG</sequence>
<organism evidence="2 3">
    <name type="scientific">Mycena rosella</name>
    <name type="common">Pink bonnet</name>
    <name type="synonym">Agaricus rosellus</name>
    <dbReference type="NCBI Taxonomy" id="1033263"/>
    <lineage>
        <taxon>Eukaryota</taxon>
        <taxon>Fungi</taxon>
        <taxon>Dikarya</taxon>
        <taxon>Basidiomycota</taxon>
        <taxon>Agaricomycotina</taxon>
        <taxon>Agaricomycetes</taxon>
        <taxon>Agaricomycetidae</taxon>
        <taxon>Agaricales</taxon>
        <taxon>Marasmiineae</taxon>
        <taxon>Mycenaceae</taxon>
        <taxon>Mycena</taxon>
    </lineage>
</organism>